<reference evidence="3 4" key="1">
    <citation type="journal article" date="2014" name="Genome Biol.">
        <title>Transcriptome and methylome profiling reveals relics of genome dominance in the mesopolyploid Brassica oleracea.</title>
        <authorList>
            <person name="Parkin I.A."/>
            <person name="Koh C."/>
            <person name="Tang H."/>
            <person name="Robinson S.J."/>
            <person name="Kagale S."/>
            <person name="Clarke W.E."/>
            <person name="Town C.D."/>
            <person name="Nixon J."/>
            <person name="Krishnakumar V."/>
            <person name="Bidwell S.L."/>
            <person name="Denoeud F."/>
            <person name="Belcram H."/>
            <person name="Links M.G."/>
            <person name="Just J."/>
            <person name="Clarke C."/>
            <person name="Bender T."/>
            <person name="Huebert T."/>
            <person name="Mason A.S."/>
            <person name="Pires J.C."/>
            <person name="Barker G."/>
            <person name="Moore J."/>
            <person name="Walley P.G."/>
            <person name="Manoli S."/>
            <person name="Batley J."/>
            <person name="Edwards D."/>
            <person name="Nelson M.N."/>
            <person name="Wang X."/>
            <person name="Paterson A.H."/>
            <person name="King G."/>
            <person name="Bancroft I."/>
            <person name="Chalhoub B."/>
            <person name="Sharpe A.G."/>
        </authorList>
    </citation>
    <scope>NUCLEOTIDE SEQUENCE</scope>
    <source>
        <strain evidence="3 4">cv. TO1000</strain>
    </source>
</reference>
<dbReference type="OMA" id="METESFF"/>
<keyword evidence="4" id="KW-1185">Reference proteome</keyword>
<feature type="region of interest" description="Disordered" evidence="1">
    <location>
        <begin position="1"/>
        <end position="21"/>
    </location>
</feature>
<name>A0A0D3DJZ0_BRAOL</name>
<feature type="domain" description="Retrotransposon Copia-like N-terminal" evidence="2">
    <location>
        <begin position="26"/>
        <end position="70"/>
    </location>
</feature>
<dbReference type="InterPro" id="IPR029472">
    <property type="entry name" value="Copia-like_N"/>
</dbReference>
<evidence type="ECO:0000313" key="4">
    <source>
        <dbReference type="Proteomes" id="UP000032141"/>
    </source>
</evidence>
<sequence>MSSAADEIRRPSPSLQDPNSNPLYVHHADHAGIALVSEKLAGLGNFNTWHRSMLMALGARNKAVFVDGTFAEVDMSHPDYASWSRCNNIVCTWIVNAVEKSIAKSLMYLTTARQMWLDIHDQFKQSDGPRPAEIKKQIFAETQGSQSVNDNYTKLKQLWEELKNHESPYTCCCSRLDCLLL</sequence>
<dbReference type="AlphaFoldDB" id="A0A0D3DJZ0"/>
<evidence type="ECO:0000259" key="2">
    <source>
        <dbReference type="Pfam" id="PF14244"/>
    </source>
</evidence>
<dbReference type="Gramene" id="Bo8g016870.1">
    <property type="protein sequence ID" value="Bo8g016870.1"/>
    <property type="gene ID" value="Bo8g016870"/>
</dbReference>
<dbReference type="Pfam" id="PF14223">
    <property type="entry name" value="Retrotran_gag_2"/>
    <property type="match status" value="1"/>
</dbReference>
<dbReference type="PANTHER" id="PTHR37610">
    <property type="entry name" value="CCHC-TYPE DOMAIN-CONTAINING PROTEIN"/>
    <property type="match status" value="1"/>
</dbReference>
<protein>
    <recommendedName>
        <fullName evidence="2">Retrotransposon Copia-like N-terminal domain-containing protein</fullName>
    </recommendedName>
</protein>
<reference evidence="3" key="2">
    <citation type="submission" date="2015-03" db="UniProtKB">
        <authorList>
            <consortium name="EnsemblPlants"/>
        </authorList>
    </citation>
    <scope>IDENTIFICATION</scope>
</reference>
<feature type="compositionally biased region" description="Basic and acidic residues" evidence="1">
    <location>
        <begin position="1"/>
        <end position="10"/>
    </location>
</feature>
<dbReference type="KEGG" id="boe:106308488"/>
<accession>A0A0D3DJZ0</accession>
<evidence type="ECO:0000313" key="3">
    <source>
        <dbReference type="EnsemblPlants" id="Bo8g016870.1"/>
    </source>
</evidence>
<dbReference type="GeneID" id="106308488"/>
<organism evidence="3 4">
    <name type="scientific">Brassica oleracea var. oleracea</name>
    <dbReference type="NCBI Taxonomy" id="109376"/>
    <lineage>
        <taxon>Eukaryota</taxon>
        <taxon>Viridiplantae</taxon>
        <taxon>Streptophyta</taxon>
        <taxon>Embryophyta</taxon>
        <taxon>Tracheophyta</taxon>
        <taxon>Spermatophyta</taxon>
        <taxon>Magnoliopsida</taxon>
        <taxon>eudicotyledons</taxon>
        <taxon>Gunneridae</taxon>
        <taxon>Pentapetalae</taxon>
        <taxon>rosids</taxon>
        <taxon>malvids</taxon>
        <taxon>Brassicales</taxon>
        <taxon>Brassicaceae</taxon>
        <taxon>Brassiceae</taxon>
        <taxon>Brassica</taxon>
    </lineage>
</organism>
<evidence type="ECO:0000256" key="1">
    <source>
        <dbReference type="SAM" id="MobiDB-lite"/>
    </source>
</evidence>
<dbReference type="RefSeq" id="XP_013601103.1">
    <property type="nucleotide sequence ID" value="XM_013745649.1"/>
</dbReference>
<dbReference type="eggNOG" id="KOG0017">
    <property type="taxonomic scope" value="Eukaryota"/>
</dbReference>
<dbReference type="OrthoDB" id="5544992at2759"/>
<dbReference type="PANTHER" id="PTHR37610:SF97">
    <property type="entry name" value="RETROTRANSPOSON GAG DOMAIN-CONTAINING PROTEIN"/>
    <property type="match status" value="1"/>
</dbReference>
<dbReference type="EnsemblPlants" id="Bo8g016870.1">
    <property type="protein sequence ID" value="Bo8g016870.1"/>
    <property type="gene ID" value="Bo8g016870"/>
</dbReference>
<dbReference type="Pfam" id="PF14244">
    <property type="entry name" value="Retrotran_gag_3"/>
    <property type="match status" value="1"/>
</dbReference>
<dbReference type="HOGENOM" id="CLU_071438_0_1_1"/>
<proteinExistence type="predicted"/>
<dbReference type="Proteomes" id="UP000032141">
    <property type="component" value="Chromosome C8"/>
</dbReference>